<name>A0ABZ1CBR0_9BACT</name>
<reference evidence="2 3" key="1">
    <citation type="submission" date="2021-08" db="EMBL/GenBank/DDBJ databases">
        <authorList>
            <person name="Zhang D."/>
            <person name="Zhang A."/>
            <person name="Wang L."/>
        </authorList>
    </citation>
    <scope>NUCLEOTIDE SEQUENCE [LARGE SCALE GENOMIC DNA]</scope>
    <source>
        <strain evidence="2 3">WL0086</strain>
    </source>
</reference>
<evidence type="ECO:0000313" key="2">
    <source>
        <dbReference type="EMBL" id="WRQ87750.1"/>
    </source>
</evidence>
<dbReference type="Proteomes" id="UP000738431">
    <property type="component" value="Chromosome"/>
</dbReference>
<dbReference type="PANTHER" id="PTHR11280:SF6">
    <property type="entry name" value="GLUCOSAMINE-6-PHOSPHATE ISOMERASE NAGB"/>
    <property type="match status" value="1"/>
</dbReference>
<gene>
    <name evidence="2" type="ORF">K1X11_023305</name>
</gene>
<evidence type="ECO:0000313" key="3">
    <source>
        <dbReference type="Proteomes" id="UP000738431"/>
    </source>
</evidence>
<dbReference type="CDD" id="cd01399">
    <property type="entry name" value="GlcN6P_deaminase"/>
    <property type="match status" value="1"/>
</dbReference>
<accession>A0ABZ1CBR0</accession>
<sequence>MSPTSDPLIRLYPDRPAAAAAAAHHAAGIIRQAIADRGFARIVAATGASQMEFVAALVAAPDIDWTKVEMFHLDEYVGLSIDHPASFRRYLLDRLIKPTGITRYHLLDGESDPDETARRVGAELQSAPIDVAFAGIGENGHVAFNDPPANFDAEEPYLVVDLDEGCRRQQLGEGWFPTLEAVPQRAITMSPQQLLRINQVITLVPDERKAAAAQRCLEGPISPDAPASILRRHPGNHFYFDEGGASRLSPAYRAAHVVAGSDS</sequence>
<dbReference type="InterPro" id="IPR037171">
    <property type="entry name" value="NagB/RpiA_transferase-like"/>
</dbReference>
<dbReference type="RefSeq" id="WP_221030093.1">
    <property type="nucleotide sequence ID" value="NZ_CP139781.1"/>
</dbReference>
<protein>
    <submittedName>
        <fullName evidence="2">6-phosphogluconolactonase</fullName>
        <ecNumber evidence="2">3.1.1.31</ecNumber>
    </submittedName>
</protein>
<dbReference type="EMBL" id="CP139781">
    <property type="protein sequence ID" value="WRQ87750.1"/>
    <property type="molecule type" value="Genomic_DNA"/>
</dbReference>
<organism evidence="2 3">
    <name type="scientific">Actomonas aquatica</name>
    <dbReference type="NCBI Taxonomy" id="2866162"/>
    <lineage>
        <taxon>Bacteria</taxon>
        <taxon>Pseudomonadati</taxon>
        <taxon>Verrucomicrobiota</taxon>
        <taxon>Opitutia</taxon>
        <taxon>Opitutales</taxon>
        <taxon>Opitutaceae</taxon>
        <taxon>Actomonas</taxon>
    </lineage>
</organism>
<dbReference type="Pfam" id="PF01182">
    <property type="entry name" value="Glucosamine_iso"/>
    <property type="match status" value="1"/>
</dbReference>
<evidence type="ECO:0000259" key="1">
    <source>
        <dbReference type="Pfam" id="PF01182"/>
    </source>
</evidence>
<feature type="domain" description="Glucosamine/galactosamine-6-phosphate isomerase" evidence="1">
    <location>
        <begin position="14"/>
        <end position="232"/>
    </location>
</feature>
<reference evidence="2 3" key="2">
    <citation type="submission" date="2023-12" db="EMBL/GenBank/DDBJ databases">
        <title>Description of an unclassified Opitutus bacterium of Verrucomicrobiota.</title>
        <authorList>
            <person name="Zhang D.-F."/>
        </authorList>
    </citation>
    <scope>NUCLEOTIDE SEQUENCE [LARGE SCALE GENOMIC DNA]</scope>
    <source>
        <strain evidence="2 3">WL0086</strain>
    </source>
</reference>
<proteinExistence type="predicted"/>
<dbReference type="InterPro" id="IPR004547">
    <property type="entry name" value="Glucosamine6P_isomerase"/>
</dbReference>
<dbReference type="GO" id="GO:0017057">
    <property type="term" value="F:6-phosphogluconolactonase activity"/>
    <property type="evidence" value="ECO:0007669"/>
    <property type="project" value="UniProtKB-EC"/>
</dbReference>
<dbReference type="InterPro" id="IPR006148">
    <property type="entry name" value="Glc/Gal-6P_isomerase"/>
</dbReference>
<dbReference type="Gene3D" id="3.40.50.1360">
    <property type="match status" value="1"/>
</dbReference>
<keyword evidence="3" id="KW-1185">Reference proteome</keyword>
<keyword evidence="2" id="KW-0378">Hydrolase</keyword>
<dbReference type="EC" id="3.1.1.31" evidence="2"/>
<dbReference type="PANTHER" id="PTHR11280">
    <property type="entry name" value="GLUCOSAMINE-6-PHOSPHATE ISOMERASE"/>
    <property type="match status" value="1"/>
</dbReference>
<dbReference type="SUPFAM" id="SSF100950">
    <property type="entry name" value="NagB/RpiA/CoA transferase-like"/>
    <property type="match status" value="1"/>
</dbReference>